<reference evidence="1 2" key="1">
    <citation type="submission" date="2018-08" db="EMBL/GenBank/DDBJ databases">
        <title>Recombination of ecologically and evolutionarily significant loci maintains genetic cohesion in the Pseudomonas syringae species complex.</title>
        <authorList>
            <person name="Dillon M."/>
            <person name="Thakur S."/>
            <person name="Almeida R.N.D."/>
            <person name="Weir B.S."/>
            <person name="Guttman D.S."/>
        </authorList>
    </citation>
    <scope>NUCLEOTIDE SEQUENCE [LARGE SCALE GENOMIC DNA]</scope>
    <source>
        <strain evidence="1 2">ICMP 4182</strain>
    </source>
</reference>
<comment type="caution">
    <text evidence="1">The sequence shown here is derived from an EMBL/GenBank/DDBJ whole genome shotgun (WGS) entry which is preliminary data.</text>
</comment>
<protein>
    <submittedName>
        <fullName evidence="1">Uncharacterized protein</fullName>
    </submittedName>
</protein>
<accession>A0AB74ASN7</accession>
<gene>
    <name evidence="1" type="ORF">ALQ11_200084</name>
</gene>
<sequence length="109" mass="12514">MRYSNELSFLTSIPKSCSLSTSIIFDKTNFFHFFIKRSAVNFIALFNFSTQPLGRFSGRSRYTQTSNIVLCIVSCQICLLRLSSCLIKFINPGLKPRLMLYCLFDTRAC</sequence>
<evidence type="ECO:0000313" key="2">
    <source>
        <dbReference type="Proteomes" id="UP000272471"/>
    </source>
</evidence>
<dbReference type="Proteomes" id="UP000272471">
    <property type="component" value="Unassembled WGS sequence"/>
</dbReference>
<name>A0AB74ASN7_PSESG</name>
<dbReference type="AlphaFoldDB" id="A0AB74ASN7"/>
<evidence type="ECO:0000313" key="1">
    <source>
        <dbReference type="EMBL" id="RMQ02674.1"/>
    </source>
</evidence>
<proteinExistence type="predicted"/>
<organism evidence="1 2">
    <name type="scientific">Pseudomonas savastanoi pv. glycinea</name>
    <name type="common">Pseudomonas syringae pv. glycinea</name>
    <dbReference type="NCBI Taxonomy" id="318"/>
    <lineage>
        <taxon>Bacteria</taxon>
        <taxon>Pseudomonadati</taxon>
        <taxon>Pseudomonadota</taxon>
        <taxon>Gammaproteobacteria</taxon>
        <taxon>Pseudomonadales</taxon>
        <taxon>Pseudomonadaceae</taxon>
        <taxon>Pseudomonas</taxon>
    </lineage>
</organism>
<dbReference type="EMBL" id="RBQX01000427">
    <property type="protein sequence ID" value="RMQ02674.1"/>
    <property type="molecule type" value="Genomic_DNA"/>
</dbReference>